<protein>
    <submittedName>
        <fullName evidence="1">Amidohydrolase</fullName>
    </submittedName>
</protein>
<organism evidence="1 2">
    <name type="scientific">Siccirubricoccus soli</name>
    <dbReference type="NCBI Taxonomy" id="2899147"/>
    <lineage>
        <taxon>Bacteria</taxon>
        <taxon>Pseudomonadati</taxon>
        <taxon>Pseudomonadota</taxon>
        <taxon>Alphaproteobacteria</taxon>
        <taxon>Acetobacterales</taxon>
        <taxon>Roseomonadaceae</taxon>
        <taxon>Siccirubricoccus</taxon>
    </lineage>
</organism>
<dbReference type="PANTHER" id="PTHR35563">
    <property type="entry name" value="BARREL METAL-DEPENDENT HYDROLASE, PUTATIVE (AFU_ORTHOLOGUE AFUA_1G16240)-RELATED"/>
    <property type="match status" value="1"/>
</dbReference>
<sequence>MTGIFDAHFHIFPGDVPMPGNAGHVPPPYEVTEYRAAAAALGITGGAIVAGSVQGGDPGPLLRAAAALGPRFVVVAQADAGMEEATMVALAAARVRGLRYSLYRGQWAEP</sequence>
<dbReference type="InterPro" id="IPR032466">
    <property type="entry name" value="Metal_Hydrolase"/>
</dbReference>
<feature type="non-terminal residue" evidence="1">
    <location>
        <position position="110"/>
    </location>
</feature>
<dbReference type="EMBL" id="JAFIRR010000064">
    <property type="protein sequence ID" value="MCO6416674.1"/>
    <property type="molecule type" value="Genomic_DNA"/>
</dbReference>
<comment type="caution">
    <text evidence="1">The sequence shown here is derived from an EMBL/GenBank/DDBJ whole genome shotgun (WGS) entry which is preliminary data.</text>
</comment>
<gene>
    <name evidence="1" type="ORF">JYK14_10950</name>
</gene>
<dbReference type="Proteomes" id="UP001523392">
    <property type="component" value="Unassembled WGS sequence"/>
</dbReference>
<reference evidence="1 2" key="1">
    <citation type="submission" date="2021-12" db="EMBL/GenBank/DDBJ databases">
        <title>Siccirubricoccus leaddurans sp. nov., a high concentration Zn2+ tolerance bacterium.</title>
        <authorList>
            <person name="Cao Y."/>
        </authorList>
    </citation>
    <scope>NUCLEOTIDE SEQUENCE [LARGE SCALE GENOMIC DNA]</scope>
    <source>
        <strain evidence="1 2">KC 17139</strain>
    </source>
</reference>
<dbReference type="InterPro" id="IPR052358">
    <property type="entry name" value="Aro_Compnd_Degr_Hydrolases"/>
</dbReference>
<name>A0ABT1D477_9PROT</name>
<accession>A0ABT1D477</accession>
<dbReference type="Gene3D" id="3.20.20.140">
    <property type="entry name" value="Metal-dependent hydrolases"/>
    <property type="match status" value="1"/>
</dbReference>
<dbReference type="SUPFAM" id="SSF51556">
    <property type="entry name" value="Metallo-dependent hydrolases"/>
    <property type="match status" value="1"/>
</dbReference>
<evidence type="ECO:0000313" key="2">
    <source>
        <dbReference type="Proteomes" id="UP001523392"/>
    </source>
</evidence>
<dbReference type="PANTHER" id="PTHR35563:SF2">
    <property type="entry name" value="BARREL METAL-DEPENDENT HYDROLASE, PUTATIVE (AFU_ORTHOLOGUE AFUA_1G16240)-RELATED"/>
    <property type="match status" value="1"/>
</dbReference>
<keyword evidence="2" id="KW-1185">Reference proteome</keyword>
<proteinExistence type="predicted"/>
<evidence type="ECO:0000313" key="1">
    <source>
        <dbReference type="EMBL" id="MCO6416674.1"/>
    </source>
</evidence>